<sequence>MHQFENVLVLAQGHAKVQYSRNPQDFRPGRASKRAAPATIVWLWFSPYQRPNFVRQAQARAQPPPSPQQETTSWWMTSWSNVLKSTSTPHVTKKSSGFRQKLSSLLKSPASERYNKVFADAQDQRAASDPASKFINHKTANMTVKEKAKAEVEKRKAESVSGNLVFGGGPYTSLSTSQGYEAYYAGKIFD</sequence>
<dbReference type="Proteomes" id="UP000224634">
    <property type="component" value="Unassembled WGS sequence"/>
</dbReference>
<keyword evidence="2" id="KW-1185">Reference proteome</keyword>
<dbReference type="EMBL" id="PDNA01000146">
    <property type="protein sequence ID" value="PGH10467.1"/>
    <property type="molecule type" value="Genomic_DNA"/>
</dbReference>
<accession>A0A2B7XPM1</accession>
<proteinExistence type="predicted"/>
<evidence type="ECO:0000313" key="2">
    <source>
        <dbReference type="Proteomes" id="UP000224634"/>
    </source>
</evidence>
<comment type="caution">
    <text evidence="1">The sequence shown here is derived from an EMBL/GenBank/DDBJ whole genome shotgun (WGS) entry which is preliminary data.</text>
</comment>
<name>A0A2B7XPM1_POLH7</name>
<dbReference type="AlphaFoldDB" id="A0A2B7XPM1"/>
<protein>
    <submittedName>
        <fullName evidence="1">Uncharacterized protein</fullName>
    </submittedName>
</protein>
<gene>
    <name evidence="1" type="ORF">AJ80_07510</name>
</gene>
<evidence type="ECO:0000313" key="1">
    <source>
        <dbReference type="EMBL" id="PGH10467.1"/>
    </source>
</evidence>
<reference evidence="1 2" key="1">
    <citation type="submission" date="2017-10" db="EMBL/GenBank/DDBJ databases">
        <title>Comparative genomics in systemic dimorphic fungi from Ajellomycetaceae.</title>
        <authorList>
            <person name="Munoz J.F."/>
            <person name="Mcewen J.G."/>
            <person name="Clay O.K."/>
            <person name="Cuomo C.A."/>
        </authorList>
    </citation>
    <scope>NUCLEOTIDE SEQUENCE [LARGE SCALE GENOMIC DNA]</scope>
    <source>
        <strain evidence="1 2">UAMH7299</strain>
    </source>
</reference>
<organism evidence="1 2">
    <name type="scientific">Polytolypa hystricis (strain UAMH7299)</name>
    <dbReference type="NCBI Taxonomy" id="1447883"/>
    <lineage>
        <taxon>Eukaryota</taxon>
        <taxon>Fungi</taxon>
        <taxon>Dikarya</taxon>
        <taxon>Ascomycota</taxon>
        <taxon>Pezizomycotina</taxon>
        <taxon>Eurotiomycetes</taxon>
        <taxon>Eurotiomycetidae</taxon>
        <taxon>Onygenales</taxon>
        <taxon>Onygenales incertae sedis</taxon>
        <taxon>Polytolypa</taxon>
    </lineage>
</organism>